<accession>A0AAD7BSK9</accession>
<comment type="caution">
    <text evidence="2">The sequence shown here is derived from an EMBL/GenBank/DDBJ whole genome shotgun (WGS) entry which is preliminary data.</text>
</comment>
<dbReference type="EMBL" id="JARKIE010000549">
    <property type="protein sequence ID" value="KAJ7629288.1"/>
    <property type="molecule type" value="Genomic_DNA"/>
</dbReference>
<feature type="compositionally biased region" description="Basic and acidic residues" evidence="1">
    <location>
        <begin position="168"/>
        <end position="188"/>
    </location>
</feature>
<organism evidence="2 3">
    <name type="scientific">Mycena rosella</name>
    <name type="common">Pink bonnet</name>
    <name type="synonym">Agaricus rosellus</name>
    <dbReference type="NCBI Taxonomy" id="1033263"/>
    <lineage>
        <taxon>Eukaryota</taxon>
        <taxon>Fungi</taxon>
        <taxon>Dikarya</taxon>
        <taxon>Basidiomycota</taxon>
        <taxon>Agaricomycotina</taxon>
        <taxon>Agaricomycetes</taxon>
        <taxon>Agaricomycetidae</taxon>
        <taxon>Agaricales</taxon>
        <taxon>Marasmiineae</taxon>
        <taxon>Mycenaceae</taxon>
        <taxon>Mycena</taxon>
    </lineage>
</organism>
<feature type="compositionally biased region" description="Basic and acidic residues" evidence="1">
    <location>
        <begin position="214"/>
        <end position="232"/>
    </location>
</feature>
<proteinExistence type="predicted"/>
<reference evidence="2" key="1">
    <citation type="submission" date="2023-03" db="EMBL/GenBank/DDBJ databases">
        <title>Massive genome expansion in bonnet fungi (Mycena s.s.) driven by repeated elements and novel gene families across ecological guilds.</title>
        <authorList>
            <consortium name="Lawrence Berkeley National Laboratory"/>
            <person name="Harder C.B."/>
            <person name="Miyauchi S."/>
            <person name="Viragh M."/>
            <person name="Kuo A."/>
            <person name="Thoen E."/>
            <person name="Andreopoulos B."/>
            <person name="Lu D."/>
            <person name="Skrede I."/>
            <person name="Drula E."/>
            <person name="Henrissat B."/>
            <person name="Morin E."/>
            <person name="Kohler A."/>
            <person name="Barry K."/>
            <person name="LaButti K."/>
            <person name="Morin E."/>
            <person name="Salamov A."/>
            <person name="Lipzen A."/>
            <person name="Mereny Z."/>
            <person name="Hegedus B."/>
            <person name="Baldrian P."/>
            <person name="Stursova M."/>
            <person name="Weitz H."/>
            <person name="Taylor A."/>
            <person name="Grigoriev I.V."/>
            <person name="Nagy L.G."/>
            <person name="Martin F."/>
            <person name="Kauserud H."/>
        </authorList>
    </citation>
    <scope>NUCLEOTIDE SEQUENCE</scope>
    <source>
        <strain evidence="2">CBHHK067</strain>
    </source>
</reference>
<evidence type="ECO:0000313" key="3">
    <source>
        <dbReference type="Proteomes" id="UP001221757"/>
    </source>
</evidence>
<keyword evidence="3" id="KW-1185">Reference proteome</keyword>
<feature type="region of interest" description="Disordered" evidence="1">
    <location>
        <begin position="214"/>
        <end position="272"/>
    </location>
</feature>
<feature type="region of interest" description="Disordered" evidence="1">
    <location>
        <begin position="1"/>
        <end position="20"/>
    </location>
</feature>
<evidence type="ECO:0000256" key="1">
    <source>
        <dbReference type="SAM" id="MobiDB-lite"/>
    </source>
</evidence>
<feature type="compositionally biased region" description="Basic and acidic residues" evidence="1">
    <location>
        <begin position="253"/>
        <end position="266"/>
    </location>
</feature>
<sequence>MERLDETKAPRHQGGDKVQCRHTTHENHLSTTYVINSVSRTSRWRCTPASPSTRHRHKRTSSLSSVTTPRTTRTPPPSLCVGPEHPPRLLHRPIEPEENRRDPHKNSVHPTNGASNTQAFHHASPGRSKPRTLARTDEHGAPNLISQEKIGVTPIKTAPPQNVSVRPKTADNDAHTSHDPPLGRDKSRTLAWTSTARKYGEMIIPKKGIRKKKRTEEEEWKTTRAMRNDVGRRTSAWTKGLGPTYWTAPSNEAPKKIRKEENDSGKGKKKRR</sequence>
<feature type="compositionally biased region" description="Basic and acidic residues" evidence="1">
    <location>
        <begin position="92"/>
        <end position="105"/>
    </location>
</feature>
<feature type="compositionally biased region" description="Polar residues" evidence="1">
    <location>
        <begin position="108"/>
        <end position="119"/>
    </location>
</feature>
<name>A0AAD7BSK9_MYCRO</name>
<dbReference type="AlphaFoldDB" id="A0AAD7BSK9"/>
<feature type="region of interest" description="Disordered" evidence="1">
    <location>
        <begin position="44"/>
        <end position="188"/>
    </location>
</feature>
<dbReference type="Proteomes" id="UP001221757">
    <property type="component" value="Unassembled WGS sequence"/>
</dbReference>
<protein>
    <submittedName>
        <fullName evidence="2">Uncharacterized protein</fullName>
    </submittedName>
</protein>
<gene>
    <name evidence="2" type="ORF">B0H17DRAFT_1285039</name>
</gene>
<evidence type="ECO:0000313" key="2">
    <source>
        <dbReference type="EMBL" id="KAJ7629288.1"/>
    </source>
</evidence>
<feature type="compositionally biased region" description="Low complexity" evidence="1">
    <location>
        <begin position="61"/>
        <end position="73"/>
    </location>
</feature>